<sequence>MGLPLAWLLVRLMPFRFWSTWLGEAAPGEADPPATPETQAAYDVGWAVRTTNRTVGGRYTCLMQAMAAQWMLSRRHVPTSLVLGTLTERGEDNQLVIKAHAWLKVNGRTVLGDTGERFTAVSSYVRRHPQPVED</sequence>
<protein>
    <recommendedName>
        <fullName evidence="1">Microcin J25-processing protein McjB C-terminal domain-containing protein</fullName>
    </recommendedName>
</protein>
<evidence type="ECO:0000259" key="1">
    <source>
        <dbReference type="Pfam" id="PF13471"/>
    </source>
</evidence>
<accession>A0A2N7TUM4</accession>
<dbReference type="NCBIfam" id="NF033537">
    <property type="entry name" value="lasso_biosyn_B2"/>
    <property type="match status" value="1"/>
</dbReference>
<keyword evidence="3" id="KW-1185">Reference proteome</keyword>
<proteinExistence type="predicted"/>
<dbReference type="InterPro" id="IPR032708">
    <property type="entry name" value="McjB_C"/>
</dbReference>
<dbReference type="AlphaFoldDB" id="A0A2N7TUM4"/>
<organism evidence="2 3">
    <name type="scientific">Halomonas heilongjiangensis</name>
    <dbReference type="NCBI Taxonomy" id="1387883"/>
    <lineage>
        <taxon>Bacteria</taxon>
        <taxon>Pseudomonadati</taxon>
        <taxon>Pseudomonadota</taxon>
        <taxon>Gammaproteobacteria</taxon>
        <taxon>Oceanospirillales</taxon>
        <taxon>Halomonadaceae</taxon>
        <taxon>Halomonas</taxon>
    </lineage>
</organism>
<dbReference type="Pfam" id="PF13471">
    <property type="entry name" value="Transglut_core3"/>
    <property type="match status" value="1"/>
</dbReference>
<evidence type="ECO:0000313" key="2">
    <source>
        <dbReference type="EMBL" id="PMR71876.1"/>
    </source>
</evidence>
<gene>
    <name evidence="2" type="ORF">C1H66_01135</name>
</gene>
<dbReference type="EMBL" id="PNRE01000008">
    <property type="protein sequence ID" value="PMR71876.1"/>
    <property type="molecule type" value="Genomic_DNA"/>
</dbReference>
<dbReference type="Proteomes" id="UP000235346">
    <property type="component" value="Unassembled WGS sequence"/>
</dbReference>
<name>A0A2N7TUM4_9GAMM</name>
<evidence type="ECO:0000313" key="3">
    <source>
        <dbReference type="Proteomes" id="UP000235346"/>
    </source>
</evidence>
<dbReference type="InterPro" id="IPR053521">
    <property type="entry name" value="McjB-like"/>
</dbReference>
<comment type="caution">
    <text evidence="2">The sequence shown here is derived from an EMBL/GenBank/DDBJ whole genome shotgun (WGS) entry which is preliminary data.</text>
</comment>
<reference evidence="2 3" key="1">
    <citation type="submission" date="2018-01" db="EMBL/GenBank/DDBJ databases">
        <title>Halomonas endophytica sp. nov., isolated from storage liquid in the stems of Populus euphratica.</title>
        <authorList>
            <person name="Chen C."/>
        </authorList>
    </citation>
    <scope>NUCLEOTIDE SEQUENCE [LARGE SCALE GENOMIC DNA]</scope>
    <source>
        <strain evidence="2 3">DSM 26881</strain>
    </source>
</reference>
<feature type="domain" description="Microcin J25-processing protein McjB C-terminal" evidence="1">
    <location>
        <begin position="10"/>
        <end position="122"/>
    </location>
</feature>